<keyword evidence="3" id="KW-1185">Reference proteome</keyword>
<feature type="domain" description="SnoaL-like" evidence="1">
    <location>
        <begin position="9"/>
        <end position="113"/>
    </location>
</feature>
<reference evidence="2" key="1">
    <citation type="submission" date="2021-01" db="EMBL/GenBank/DDBJ databases">
        <title>Whole genome shotgun sequence of Planotetraspora thailandica NBRC 104271.</title>
        <authorList>
            <person name="Komaki H."/>
            <person name="Tamura T."/>
        </authorList>
    </citation>
    <scope>NUCLEOTIDE SEQUENCE</scope>
    <source>
        <strain evidence="2">NBRC 104271</strain>
    </source>
</reference>
<sequence>MAESNVEIIRRVYDAFVTRDFAVIAELFDPEIEIFQSDALPWGGNFKGHEGAVTFFTTLLQHIDSQVTAERLIDAGDHVVEVGRTAGRTVGTQTPFDVPEFHVWQLRGGKVIRLESYIDNPAMLAALA</sequence>
<evidence type="ECO:0000313" key="3">
    <source>
        <dbReference type="Proteomes" id="UP000605992"/>
    </source>
</evidence>
<dbReference type="PANTHER" id="PTHR41252:SF1">
    <property type="entry name" value="BLR2505 PROTEIN"/>
    <property type="match status" value="1"/>
</dbReference>
<dbReference type="Pfam" id="PF12680">
    <property type="entry name" value="SnoaL_2"/>
    <property type="match status" value="1"/>
</dbReference>
<keyword evidence="2" id="KW-0413">Isomerase</keyword>
<dbReference type="GO" id="GO:0016853">
    <property type="term" value="F:isomerase activity"/>
    <property type="evidence" value="ECO:0007669"/>
    <property type="project" value="UniProtKB-KW"/>
</dbReference>
<proteinExistence type="predicted"/>
<organism evidence="2 3">
    <name type="scientific">Planotetraspora thailandica</name>
    <dbReference type="NCBI Taxonomy" id="487172"/>
    <lineage>
        <taxon>Bacteria</taxon>
        <taxon>Bacillati</taxon>
        <taxon>Actinomycetota</taxon>
        <taxon>Actinomycetes</taxon>
        <taxon>Streptosporangiales</taxon>
        <taxon>Streptosporangiaceae</taxon>
        <taxon>Planotetraspora</taxon>
    </lineage>
</organism>
<evidence type="ECO:0000259" key="1">
    <source>
        <dbReference type="Pfam" id="PF12680"/>
    </source>
</evidence>
<dbReference type="InterPro" id="IPR032710">
    <property type="entry name" value="NTF2-like_dom_sf"/>
</dbReference>
<dbReference type="RefSeq" id="WP_203942855.1">
    <property type="nucleotide sequence ID" value="NZ_BOOR01000006.1"/>
</dbReference>
<dbReference type="InterPro" id="IPR037401">
    <property type="entry name" value="SnoaL-like"/>
</dbReference>
<dbReference type="EMBL" id="BOOR01000006">
    <property type="protein sequence ID" value="GII52569.1"/>
    <property type="molecule type" value="Genomic_DNA"/>
</dbReference>
<gene>
    <name evidence="2" type="ORF">Pth03_09580</name>
</gene>
<dbReference type="Gene3D" id="3.10.450.50">
    <property type="match status" value="1"/>
</dbReference>
<dbReference type="AlphaFoldDB" id="A0A8J3UV56"/>
<dbReference type="SUPFAM" id="SSF54427">
    <property type="entry name" value="NTF2-like"/>
    <property type="match status" value="1"/>
</dbReference>
<accession>A0A8J3UV56</accession>
<protein>
    <submittedName>
        <fullName evidence="2">Ketosteroid isomerase</fullName>
    </submittedName>
</protein>
<evidence type="ECO:0000313" key="2">
    <source>
        <dbReference type="EMBL" id="GII52569.1"/>
    </source>
</evidence>
<name>A0A8J3UV56_9ACTN</name>
<dbReference type="PANTHER" id="PTHR41252">
    <property type="entry name" value="BLR2505 PROTEIN"/>
    <property type="match status" value="1"/>
</dbReference>
<dbReference type="Proteomes" id="UP000605992">
    <property type="component" value="Unassembled WGS sequence"/>
</dbReference>
<comment type="caution">
    <text evidence="2">The sequence shown here is derived from an EMBL/GenBank/DDBJ whole genome shotgun (WGS) entry which is preliminary data.</text>
</comment>